<feature type="transmembrane region" description="Helical" evidence="8">
    <location>
        <begin position="220"/>
        <end position="237"/>
    </location>
</feature>
<keyword evidence="2" id="KW-1003">Cell membrane</keyword>
<feature type="transmembrane region" description="Helical" evidence="8">
    <location>
        <begin position="271"/>
        <end position="291"/>
    </location>
</feature>
<keyword evidence="5 8" id="KW-0812">Transmembrane</keyword>
<evidence type="ECO:0000256" key="1">
    <source>
        <dbReference type="ARBA" id="ARBA00004651"/>
    </source>
</evidence>
<keyword evidence="11" id="KW-1185">Reference proteome</keyword>
<dbReference type="GO" id="GO:0009103">
    <property type="term" value="P:lipopolysaccharide biosynthetic process"/>
    <property type="evidence" value="ECO:0007669"/>
    <property type="project" value="UniProtKB-ARBA"/>
</dbReference>
<evidence type="ECO:0000256" key="4">
    <source>
        <dbReference type="ARBA" id="ARBA00022679"/>
    </source>
</evidence>
<dbReference type="InterPro" id="IPR050297">
    <property type="entry name" value="LipidA_mod_glycosyltrf_83"/>
</dbReference>
<keyword evidence="6 8" id="KW-1133">Transmembrane helix</keyword>
<evidence type="ECO:0000259" key="9">
    <source>
        <dbReference type="Pfam" id="PF13231"/>
    </source>
</evidence>
<evidence type="ECO:0000256" key="8">
    <source>
        <dbReference type="SAM" id="Phobius"/>
    </source>
</evidence>
<dbReference type="GO" id="GO:0010041">
    <property type="term" value="P:response to iron(III) ion"/>
    <property type="evidence" value="ECO:0007669"/>
    <property type="project" value="TreeGrafter"/>
</dbReference>
<dbReference type="Proteomes" id="UP000321580">
    <property type="component" value="Unassembled WGS sequence"/>
</dbReference>
<keyword evidence="4 10" id="KW-0808">Transferase</keyword>
<feature type="transmembrane region" description="Helical" evidence="8">
    <location>
        <begin position="405"/>
        <end position="424"/>
    </location>
</feature>
<keyword evidence="3" id="KW-0328">Glycosyltransferase</keyword>
<accession>A0A5C6S8X8</accession>
<protein>
    <submittedName>
        <fullName evidence="10">Glycosyl transferase</fullName>
    </submittedName>
</protein>
<name>A0A5C6S8X8_9BACT</name>
<dbReference type="AlphaFoldDB" id="A0A5C6S8X8"/>
<evidence type="ECO:0000313" key="11">
    <source>
        <dbReference type="Proteomes" id="UP000321580"/>
    </source>
</evidence>
<dbReference type="Pfam" id="PF13231">
    <property type="entry name" value="PMT_2"/>
    <property type="match status" value="1"/>
</dbReference>
<reference evidence="10 11" key="1">
    <citation type="submission" date="2019-08" db="EMBL/GenBank/DDBJ databases">
        <title>Genome of Phaeodactylibacter luteus.</title>
        <authorList>
            <person name="Bowman J.P."/>
        </authorList>
    </citation>
    <scope>NUCLEOTIDE SEQUENCE [LARGE SCALE GENOMIC DNA]</scope>
    <source>
        <strain evidence="10 11">KCTC 42180</strain>
    </source>
</reference>
<evidence type="ECO:0000256" key="2">
    <source>
        <dbReference type="ARBA" id="ARBA00022475"/>
    </source>
</evidence>
<feature type="transmembrane region" description="Helical" evidence="8">
    <location>
        <begin position="335"/>
        <end position="356"/>
    </location>
</feature>
<evidence type="ECO:0000256" key="5">
    <source>
        <dbReference type="ARBA" id="ARBA00022692"/>
    </source>
</evidence>
<dbReference type="PANTHER" id="PTHR33908">
    <property type="entry name" value="MANNOSYLTRANSFERASE YKCB-RELATED"/>
    <property type="match status" value="1"/>
</dbReference>
<comment type="caution">
    <text evidence="10">The sequence shown here is derived from an EMBL/GenBank/DDBJ whole genome shotgun (WGS) entry which is preliminary data.</text>
</comment>
<sequence length="558" mass="63474">MAQPTPPNWQYPAGFFLLGALFFLPFLGGVHLFDWDEVNFAEIAREMLITGEFTRVYVNFEPFFQKPPLFLWLQAGAMALLGVGEYAARFPNAICGMITLPLLYRLGLKLRGQQFGLLWAGAYFGAVLPFLYFKSGIIDPWFNLFIFLGLYHFILAYWQKSSPGQAGLSKSPLWYFFWGGFWIGMGILTKGPVAYLIAVLTMGVYWAAQRFRLYISIPQFLFFSFAASLVTLGWLGVETLKNGPEFVREFTVYQYRLFSTPDAGHKGFPGYHLAVLLLGCFPVSIFAIRAFGKMPAEEHAYQADFRRWMKYLFWTVLILFSIVQSKIVHYSSMCYFPLTYLAALTLEGILSGRLSYSKWMRNLLFGIGGLYVAATLALPFVGMQAEVLAPLFNDPFAQGNLQAEVYWSGWEVVPGLFLLALLLLSHRLLMRAPAKGVRLLLGGTGLFVMLALVFFIKRIEGYSQRAAVSFFQEHAAEDAHYLVSGYKSYVHLFYTQVEEAGLACFQDEVCQQALLEGPIQRPVYLAVKVHRAKPYLEHPNLELIREKNGFVFFRRMPK</sequence>
<dbReference type="EMBL" id="VOOR01000001">
    <property type="protein sequence ID" value="TXB70162.1"/>
    <property type="molecule type" value="Genomic_DNA"/>
</dbReference>
<comment type="subcellular location">
    <subcellularLocation>
        <location evidence="1">Cell membrane</location>
        <topology evidence="1">Multi-pass membrane protein</topology>
    </subcellularLocation>
</comment>
<feature type="transmembrane region" description="Helical" evidence="8">
    <location>
        <begin position="115"/>
        <end position="135"/>
    </location>
</feature>
<evidence type="ECO:0000313" key="10">
    <source>
        <dbReference type="EMBL" id="TXB70162.1"/>
    </source>
</evidence>
<proteinExistence type="predicted"/>
<feature type="transmembrane region" description="Helical" evidence="8">
    <location>
        <begin position="141"/>
        <end position="159"/>
    </location>
</feature>
<organism evidence="10 11">
    <name type="scientific">Phaeodactylibacter luteus</name>
    <dbReference type="NCBI Taxonomy" id="1564516"/>
    <lineage>
        <taxon>Bacteria</taxon>
        <taxon>Pseudomonadati</taxon>
        <taxon>Bacteroidota</taxon>
        <taxon>Saprospiria</taxon>
        <taxon>Saprospirales</taxon>
        <taxon>Haliscomenobacteraceae</taxon>
        <taxon>Phaeodactylibacter</taxon>
    </lineage>
</organism>
<dbReference type="GO" id="GO:0005886">
    <property type="term" value="C:plasma membrane"/>
    <property type="evidence" value="ECO:0007669"/>
    <property type="project" value="UniProtKB-SubCell"/>
</dbReference>
<evidence type="ECO:0000256" key="7">
    <source>
        <dbReference type="ARBA" id="ARBA00023136"/>
    </source>
</evidence>
<keyword evidence="7 8" id="KW-0472">Membrane</keyword>
<dbReference type="RefSeq" id="WP_147165394.1">
    <property type="nucleotide sequence ID" value="NZ_VOOR01000001.1"/>
</dbReference>
<feature type="transmembrane region" description="Helical" evidence="8">
    <location>
        <begin position="436"/>
        <end position="456"/>
    </location>
</feature>
<dbReference type="OrthoDB" id="9792789at2"/>
<feature type="transmembrane region" description="Helical" evidence="8">
    <location>
        <begin position="311"/>
        <end position="329"/>
    </location>
</feature>
<evidence type="ECO:0000256" key="3">
    <source>
        <dbReference type="ARBA" id="ARBA00022676"/>
    </source>
</evidence>
<dbReference type="GO" id="GO:0016763">
    <property type="term" value="F:pentosyltransferase activity"/>
    <property type="evidence" value="ECO:0007669"/>
    <property type="project" value="TreeGrafter"/>
</dbReference>
<dbReference type="PANTHER" id="PTHR33908:SF3">
    <property type="entry name" value="UNDECAPRENYL PHOSPHATE-ALPHA-4-AMINO-4-DEOXY-L-ARABINOSE ARABINOSYL TRANSFERASE"/>
    <property type="match status" value="1"/>
</dbReference>
<feature type="domain" description="Glycosyltransferase RgtA/B/C/D-like" evidence="9">
    <location>
        <begin position="66"/>
        <end position="220"/>
    </location>
</feature>
<feature type="transmembrane region" description="Helical" evidence="8">
    <location>
        <begin position="12"/>
        <end position="33"/>
    </location>
</feature>
<gene>
    <name evidence="10" type="ORF">FRY97_00210</name>
</gene>
<dbReference type="InterPro" id="IPR038731">
    <property type="entry name" value="RgtA/B/C-like"/>
</dbReference>
<evidence type="ECO:0000256" key="6">
    <source>
        <dbReference type="ARBA" id="ARBA00022989"/>
    </source>
</evidence>
<feature type="transmembrane region" description="Helical" evidence="8">
    <location>
        <begin position="363"/>
        <end position="385"/>
    </location>
</feature>